<comment type="similarity">
    <text evidence="1">Belongs to the universal ribosomal protein uS15 family.</text>
</comment>
<comment type="caution">
    <text evidence="5">The sequence shown here is derived from an EMBL/GenBank/DDBJ whole genome shotgun (WGS) entry which is preliminary data.</text>
</comment>
<feature type="compositionally biased region" description="Basic and acidic residues" evidence="4">
    <location>
        <begin position="160"/>
        <end position="173"/>
    </location>
</feature>
<organism evidence="5 6">
    <name type="scientific">Pleurostoma richardsiae</name>
    <dbReference type="NCBI Taxonomy" id="41990"/>
    <lineage>
        <taxon>Eukaryota</taxon>
        <taxon>Fungi</taxon>
        <taxon>Dikarya</taxon>
        <taxon>Ascomycota</taxon>
        <taxon>Pezizomycotina</taxon>
        <taxon>Sordariomycetes</taxon>
        <taxon>Sordariomycetidae</taxon>
        <taxon>Calosphaeriales</taxon>
        <taxon>Pleurostomataceae</taxon>
        <taxon>Pleurostoma</taxon>
    </lineage>
</organism>
<protein>
    <submittedName>
        <fullName evidence="5">Ribosomal protein S15-like protein</fullName>
    </submittedName>
</protein>
<dbReference type="GO" id="GO:0006412">
    <property type="term" value="P:translation"/>
    <property type="evidence" value="ECO:0007669"/>
    <property type="project" value="InterPro"/>
</dbReference>
<dbReference type="GO" id="GO:0005737">
    <property type="term" value="C:cytoplasm"/>
    <property type="evidence" value="ECO:0007669"/>
    <property type="project" value="UniProtKB-ARBA"/>
</dbReference>
<evidence type="ECO:0000313" key="5">
    <source>
        <dbReference type="EMBL" id="KAJ9150005.1"/>
    </source>
</evidence>
<feature type="region of interest" description="Disordered" evidence="4">
    <location>
        <begin position="207"/>
        <end position="241"/>
    </location>
</feature>
<feature type="region of interest" description="Disordered" evidence="4">
    <location>
        <begin position="40"/>
        <end position="65"/>
    </location>
</feature>
<dbReference type="InterPro" id="IPR009068">
    <property type="entry name" value="uS15_NS1_RNA-bd_sf"/>
</dbReference>
<dbReference type="Pfam" id="PF00312">
    <property type="entry name" value="Ribosomal_S15"/>
    <property type="match status" value="1"/>
</dbReference>
<dbReference type="AlphaFoldDB" id="A0AA38S612"/>
<feature type="region of interest" description="Disordered" evidence="4">
    <location>
        <begin position="151"/>
        <end position="173"/>
    </location>
</feature>
<keyword evidence="6" id="KW-1185">Reference proteome</keyword>
<dbReference type="Proteomes" id="UP001174694">
    <property type="component" value="Unassembled WGS sequence"/>
</dbReference>
<name>A0AA38S612_9PEZI</name>
<proteinExistence type="inferred from homology"/>
<dbReference type="GO" id="GO:0003735">
    <property type="term" value="F:structural constituent of ribosome"/>
    <property type="evidence" value="ECO:0007669"/>
    <property type="project" value="InterPro"/>
</dbReference>
<evidence type="ECO:0000256" key="4">
    <source>
        <dbReference type="SAM" id="MobiDB-lite"/>
    </source>
</evidence>
<dbReference type="InterPro" id="IPR005290">
    <property type="entry name" value="Ribosomal_uS15_bac-type"/>
</dbReference>
<gene>
    <name evidence="5" type="ORF">NKR23_g3990</name>
</gene>
<dbReference type="SUPFAM" id="SSF47060">
    <property type="entry name" value="S15/NS1 RNA-binding domain"/>
    <property type="match status" value="1"/>
</dbReference>
<dbReference type="GO" id="GO:0005840">
    <property type="term" value="C:ribosome"/>
    <property type="evidence" value="ECO:0007669"/>
    <property type="project" value="UniProtKB-KW"/>
</dbReference>
<evidence type="ECO:0000256" key="2">
    <source>
        <dbReference type="ARBA" id="ARBA00022980"/>
    </source>
</evidence>
<accession>A0AA38S612</accession>
<dbReference type="EMBL" id="JANBVO010000009">
    <property type="protein sequence ID" value="KAJ9150005.1"/>
    <property type="molecule type" value="Genomic_DNA"/>
</dbReference>
<keyword evidence="2 5" id="KW-0689">Ribosomal protein</keyword>
<dbReference type="Gene3D" id="1.10.287.10">
    <property type="entry name" value="S15/NS1, RNA-binding"/>
    <property type="match status" value="1"/>
</dbReference>
<evidence type="ECO:0000313" key="6">
    <source>
        <dbReference type="Proteomes" id="UP001174694"/>
    </source>
</evidence>
<keyword evidence="3" id="KW-0687">Ribonucleoprotein</keyword>
<reference evidence="5" key="1">
    <citation type="submission" date="2022-07" db="EMBL/GenBank/DDBJ databases">
        <title>Fungi with potential for degradation of polypropylene.</title>
        <authorList>
            <person name="Gostincar C."/>
        </authorList>
    </citation>
    <scope>NUCLEOTIDE SEQUENCE</scope>
    <source>
        <strain evidence="5">EXF-13308</strain>
    </source>
</reference>
<dbReference type="InterPro" id="IPR000589">
    <property type="entry name" value="Ribosomal_uS15"/>
</dbReference>
<dbReference type="GO" id="GO:1990904">
    <property type="term" value="C:ribonucleoprotein complex"/>
    <property type="evidence" value="ECO:0007669"/>
    <property type="project" value="UniProtKB-KW"/>
</dbReference>
<evidence type="ECO:0000256" key="3">
    <source>
        <dbReference type="ARBA" id="ARBA00023274"/>
    </source>
</evidence>
<dbReference type="SMART" id="SM01387">
    <property type="entry name" value="Ribosomal_S15"/>
    <property type="match status" value="1"/>
</dbReference>
<evidence type="ECO:0000256" key="1">
    <source>
        <dbReference type="ARBA" id="ARBA00008434"/>
    </source>
</evidence>
<sequence>MPPQIPGPRGLNSMTFCLRPTTRPSAASLQPLIQQACLSQKEKKRKAKQDPYRWNQAQQRKAANVKRQEELQKIRDAAWGSPIHGIMTPFVESFDSAGQAPVSIPRTDEDGNPLEKAHELPMSPHILNFLLSKSEWEEAIAASYQLTKPLEPTSRGTIDPVREEQEKRQHEERHARAVNALERLTKLENGSSKDRLHANIRRCIDTFGRHNTDPTLPQKPLARGQEKREPTPRAGPDTGSSEVQIAILTAKIRVLAKNWEGRKGSKDKFNRRNLRLLLHRRQKLLKYMERKERGSGRWTHLIETLGLSPATWKHQIEV</sequence>
<dbReference type="PANTHER" id="PTHR23321">
    <property type="entry name" value="RIBOSOMAL PROTEIN S15, BACTERIAL AND ORGANELLAR"/>
    <property type="match status" value="1"/>
</dbReference>
<dbReference type="PANTHER" id="PTHR23321:SF26">
    <property type="entry name" value="SMALL RIBOSOMAL SUBUNIT PROTEIN US15M"/>
    <property type="match status" value="1"/>
</dbReference>